<dbReference type="FunFam" id="3.40.33.10:FF:000010">
    <property type="entry name" value="Predicted protein"/>
    <property type="match status" value="1"/>
</dbReference>
<gene>
    <name evidence="3" type="primary">107359297</name>
</gene>
<dbReference type="InterPro" id="IPR001283">
    <property type="entry name" value="CRISP-related"/>
</dbReference>
<dbReference type="HOGENOM" id="CLU_035730_9_3_1"/>
<dbReference type="SUPFAM" id="SSF55797">
    <property type="entry name" value="PR-1-like"/>
    <property type="match status" value="1"/>
</dbReference>
<dbReference type="OMA" id="KPRFTHE"/>
<evidence type="ECO:0000256" key="1">
    <source>
        <dbReference type="SAM" id="SignalP"/>
    </source>
</evidence>
<dbReference type="Pfam" id="PF00188">
    <property type="entry name" value="CAP"/>
    <property type="match status" value="1"/>
</dbReference>
<keyword evidence="4" id="KW-1185">Reference proteome</keyword>
<dbReference type="PROSITE" id="PS01009">
    <property type="entry name" value="CRISP_1"/>
    <property type="match status" value="1"/>
</dbReference>
<dbReference type="InterPro" id="IPR014044">
    <property type="entry name" value="CAP_dom"/>
</dbReference>
<feature type="domain" description="SCP" evidence="2">
    <location>
        <begin position="19"/>
        <end position="151"/>
    </location>
</feature>
<reference evidence="3" key="2">
    <citation type="submission" date="2015-06" db="UniProtKB">
        <authorList>
            <consortium name="EnsemblMetazoa"/>
        </authorList>
    </citation>
    <scope>IDENTIFICATION</scope>
</reference>
<protein>
    <recommendedName>
        <fullName evidence="2">SCP domain-containing protein</fullName>
    </recommendedName>
</protein>
<dbReference type="InterPro" id="IPR018244">
    <property type="entry name" value="Allrgn_V5/Tpx1_CS"/>
</dbReference>
<dbReference type="AlphaFoldDB" id="T1JZC4"/>
<dbReference type="KEGG" id="tut:107359297"/>
<dbReference type="InterPro" id="IPR034113">
    <property type="entry name" value="SCP_GAPR1-like"/>
</dbReference>
<dbReference type="Gene3D" id="3.40.33.10">
    <property type="entry name" value="CAP"/>
    <property type="match status" value="1"/>
</dbReference>
<feature type="chain" id="PRO_5007728949" description="SCP domain-containing protein" evidence="1">
    <location>
        <begin position="22"/>
        <end position="167"/>
    </location>
</feature>
<name>T1JZC4_TETUR</name>
<dbReference type="PRINTS" id="PR00838">
    <property type="entry name" value="V5ALLERGEN"/>
</dbReference>
<dbReference type="Proteomes" id="UP000015104">
    <property type="component" value="Unassembled WGS sequence"/>
</dbReference>
<dbReference type="PRINTS" id="PR00837">
    <property type="entry name" value="V5TPXLIKE"/>
</dbReference>
<dbReference type="OrthoDB" id="6507808at2759"/>
<evidence type="ECO:0000313" key="4">
    <source>
        <dbReference type="Proteomes" id="UP000015104"/>
    </source>
</evidence>
<dbReference type="eggNOG" id="KOG3017">
    <property type="taxonomic scope" value="Eukaryota"/>
</dbReference>
<organism evidence="3 4">
    <name type="scientific">Tetranychus urticae</name>
    <name type="common">Two-spotted spider mite</name>
    <dbReference type="NCBI Taxonomy" id="32264"/>
    <lineage>
        <taxon>Eukaryota</taxon>
        <taxon>Metazoa</taxon>
        <taxon>Ecdysozoa</taxon>
        <taxon>Arthropoda</taxon>
        <taxon>Chelicerata</taxon>
        <taxon>Arachnida</taxon>
        <taxon>Acari</taxon>
        <taxon>Acariformes</taxon>
        <taxon>Trombidiformes</taxon>
        <taxon>Prostigmata</taxon>
        <taxon>Eleutherengona</taxon>
        <taxon>Raphignathae</taxon>
        <taxon>Tetranychoidea</taxon>
        <taxon>Tetranychidae</taxon>
        <taxon>Tetranychus</taxon>
    </lineage>
</organism>
<dbReference type="EMBL" id="CAEY01001120">
    <property type="status" value="NOT_ANNOTATED_CDS"/>
    <property type="molecule type" value="Genomic_DNA"/>
</dbReference>
<evidence type="ECO:0000259" key="2">
    <source>
        <dbReference type="SMART" id="SM00198"/>
    </source>
</evidence>
<dbReference type="InterPro" id="IPR035940">
    <property type="entry name" value="CAP_sf"/>
</dbReference>
<dbReference type="EnsemblMetazoa" id="tetur03g03460.1">
    <property type="protein sequence ID" value="tetur03g03460.1"/>
    <property type="gene ID" value="tetur03g03460"/>
</dbReference>
<dbReference type="CDD" id="cd05382">
    <property type="entry name" value="CAP_GAPR1-like"/>
    <property type="match status" value="1"/>
</dbReference>
<dbReference type="PANTHER" id="PTHR10334">
    <property type="entry name" value="CYSTEINE-RICH SECRETORY PROTEIN-RELATED"/>
    <property type="match status" value="1"/>
</dbReference>
<dbReference type="GO" id="GO:0005576">
    <property type="term" value="C:extracellular region"/>
    <property type="evidence" value="ECO:0007669"/>
    <property type="project" value="InterPro"/>
</dbReference>
<sequence>MLVQLLLTTIVFQVLQQPIKGQDCLSTHNYLRALHGTPPLEYDEGLERFALKRAQYMASTDIFEHPKRLRYGENLYWRKGSVPTCQDAVMNWYNEISLYQYSWPRYSPKTGHFTQIVWRDTQKIGCAAAQSPRTERIYIACNYYPPGNVRGFFKQNVAYPSYGQSSK</sequence>
<dbReference type="InterPro" id="IPR002413">
    <property type="entry name" value="V5_allergen-like"/>
</dbReference>
<dbReference type="SMART" id="SM00198">
    <property type="entry name" value="SCP"/>
    <property type="match status" value="1"/>
</dbReference>
<reference evidence="4" key="1">
    <citation type="submission" date="2011-08" db="EMBL/GenBank/DDBJ databases">
        <authorList>
            <person name="Rombauts S."/>
        </authorList>
    </citation>
    <scope>NUCLEOTIDE SEQUENCE</scope>
    <source>
        <strain evidence="4">London</strain>
    </source>
</reference>
<feature type="signal peptide" evidence="1">
    <location>
        <begin position="1"/>
        <end position="21"/>
    </location>
</feature>
<evidence type="ECO:0000313" key="3">
    <source>
        <dbReference type="EnsemblMetazoa" id="tetur03g03460.1"/>
    </source>
</evidence>
<proteinExistence type="predicted"/>
<keyword evidence="1" id="KW-0732">Signal</keyword>
<accession>T1JZC4</accession>
<dbReference type="PROSITE" id="PS01010">
    <property type="entry name" value="CRISP_2"/>
    <property type="match status" value="1"/>
</dbReference>